<comment type="caution">
    <text evidence="1">The sequence shown here is derived from an EMBL/GenBank/DDBJ whole genome shotgun (WGS) entry which is preliminary data.</text>
</comment>
<evidence type="ECO:0000313" key="1">
    <source>
        <dbReference type="EMBL" id="CDG34234.1"/>
    </source>
</evidence>
<accession>A0A7U7J1B8</accession>
<sequence>MGTVLMHEFKPRQSVCDPAPHRLCPMLRLATWNGGHALNAALPVRDFLPQSWWKSQS</sequence>
<reference evidence="1 2" key="1">
    <citation type="journal article" date="2014" name="Genome Biol. Evol.">
        <title>Acetic acid bacteria genomes reveal functional traits for adaptation to life in insect guts.</title>
        <authorList>
            <person name="Chouaia B."/>
            <person name="Gaiarsa S."/>
            <person name="Crotti E."/>
            <person name="Comandatore F."/>
            <person name="Degli Esposti M."/>
            <person name="Ricci I."/>
            <person name="Alma A."/>
            <person name="Favia G."/>
            <person name="Bandi C."/>
            <person name="Daffonchio D."/>
        </authorList>
    </citation>
    <scope>NUCLEOTIDE SEQUENCE [LARGE SCALE GENOMIC DNA]</scope>
    <source>
        <strain evidence="2">AM169</strain>
    </source>
</reference>
<gene>
    <name evidence="1" type="ORF">SACS_1496</name>
</gene>
<dbReference type="Proteomes" id="UP000027590">
    <property type="component" value="Unassembled WGS sequence"/>
</dbReference>
<organism evidence="1 2">
    <name type="scientific">Parasaccharibacter apium</name>
    <dbReference type="NCBI Taxonomy" id="1510841"/>
    <lineage>
        <taxon>Bacteria</taxon>
        <taxon>Pseudomonadati</taxon>
        <taxon>Pseudomonadota</taxon>
        <taxon>Alphaproteobacteria</taxon>
        <taxon>Acetobacterales</taxon>
        <taxon>Acetobacteraceae</taxon>
        <taxon>Parasaccharibacter</taxon>
    </lineage>
</organism>
<evidence type="ECO:0000313" key="2">
    <source>
        <dbReference type="Proteomes" id="UP000027590"/>
    </source>
</evidence>
<dbReference type="AlphaFoldDB" id="A0A7U7J1B8"/>
<reference evidence="1 2" key="2">
    <citation type="journal article" date="2014" name="PLoS ONE">
        <title>Evolution of mitochondria reconstructed from the energy metabolism of living bacteria.</title>
        <authorList>
            <person name="Degli Esposti M."/>
            <person name="Chouaia B."/>
            <person name="Comandatore F."/>
            <person name="Crotti E."/>
            <person name="Sassera D."/>
            <person name="Lievens P.M."/>
            <person name="Daffonchio D."/>
            <person name="Bandi C."/>
        </authorList>
    </citation>
    <scope>NUCLEOTIDE SEQUENCE [LARGE SCALE GENOMIC DNA]</scope>
    <source>
        <strain evidence="2">AM169</strain>
    </source>
</reference>
<protein>
    <submittedName>
        <fullName evidence="1">Uncharacterized protein</fullName>
    </submittedName>
</protein>
<proteinExistence type="predicted"/>
<name>A0A7U7J1B8_9PROT</name>
<dbReference type="EMBL" id="CBLY010000006">
    <property type="protein sequence ID" value="CDG34234.1"/>
    <property type="molecule type" value="Genomic_DNA"/>
</dbReference>